<organism evidence="1 2">
    <name type="scientific">Echinops telfairi</name>
    <name type="common">Lesser hedgehog tenrec</name>
    <dbReference type="NCBI Taxonomy" id="9371"/>
    <lineage>
        <taxon>Eukaryota</taxon>
        <taxon>Metazoa</taxon>
        <taxon>Chordata</taxon>
        <taxon>Craniata</taxon>
        <taxon>Vertebrata</taxon>
        <taxon>Euteleostomi</taxon>
        <taxon>Mammalia</taxon>
        <taxon>Eutheria</taxon>
        <taxon>Afrotheria</taxon>
        <taxon>Tenrecidae</taxon>
        <taxon>Tenrecinae</taxon>
        <taxon>Echinops</taxon>
    </lineage>
</organism>
<sequence>MAFDPIGPLEDYLNKRKKSPSQIHDCSIPGSQCASNVKLSGDCSVRKENLLPLCFEDELKKPNAKIINVNAPKTEVSHMEQNDTTPIIFHDTRYVQMILLTKNKIPLPHSNKESIYPFGRANFVLERNRGVYKSLIGGQSSTPSNVKETVPAAWREKKPTTPLEVKCRWVEEKRKRKTHKQILENKYWNKHCNFSQTLASLTKNAESFLNKTIGQEMNAKTGKLERMFSTRKPMSTHKFCASAVKLSKPLKNKLEIHKVSHVTPLDDLLVMTSKA</sequence>
<reference evidence="2" key="1">
    <citation type="submission" date="2025-08" db="UniProtKB">
        <authorList>
            <consortium name="RefSeq"/>
        </authorList>
    </citation>
    <scope>IDENTIFICATION</scope>
</reference>
<dbReference type="GeneID" id="101661057"/>
<evidence type="ECO:0000313" key="1">
    <source>
        <dbReference type="Proteomes" id="UP000694863"/>
    </source>
</evidence>
<dbReference type="RefSeq" id="XP_012859284.2">
    <property type="nucleotide sequence ID" value="XM_013003830.2"/>
</dbReference>
<dbReference type="Proteomes" id="UP000694863">
    <property type="component" value="Unplaced"/>
</dbReference>
<dbReference type="InterPro" id="IPR027847">
    <property type="entry name" value="DUF4545"/>
</dbReference>
<accession>A0ABM0ZPM7</accession>
<protein>
    <submittedName>
        <fullName evidence="2">Uncharacterized protein C1orf141 homolog</fullName>
    </submittedName>
</protein>
<evidence type="ECO:0000313" key="2">
    <source>
        <dbReference type="RefSeq" id="XP_012859284.2"/>
    </source>
</evidence>
<dbReference type="PANTHER" id="PTHR36873">
    <property type="entry name" value="HYPOTHETICAL GENE SUPPORTED BY BC079057"/>
    <property type="match status" value="1"/>
</dbReference>
<dbReference type="PANTHER" id="PTHR36873:SF1">
    <property type="entry name" value="HYPOTHETICAL GENE SUPPORTED BY BC079057"/>
    <property type="match status" value="1"/>
</dbReference>
<gene>
    <name evidence="2" type="primary">CUNH1orf141</name>
</gene>
<name>A0ABM0ZPM7_ECHTE</name>
<proteinExistence type="predicted"/>
<keyword evidence="1" id="KW-1185">Reference proteome</keyword>
<dbReference type="Pfam" id="PF15078">
    <property type="entry name" value="DUF4545"/>
    <property type="match status" value="1"/>
</dbReference>